<evidence type="ECO:0000256" key="4">
    <source>
        <dbReference type="ARBA" id="ARBA00022840"/>
    </source>
</evidence>
<protein>
    <recommendedName>
        <fullName evidence="5">Disease resistance N-terminal domain-containing protein</fullName>
    </recommendedName>
</protein>
<keyword evidence="2" id="KW-0547">Nucleotide-binding</keyword>
<dbReference type="GO" id="GO:0005524">
    <property type="term" value="F:ATP binding"/>
    <property type="evidence" value="ECO:0007669"/>
    <property type="project" value="UniProtKB-KW"/>
</dbReference>
<dbReference type="InterPro" id="IPR041118">
    <property type="entry name" value="Rx_N"/>
</dbReference>
<dbReference type="CDD" id="cd14798">
    <property type="entry name" value="RX-CC_like"/>
    <property type="match status" value="1"/>
</dbReference>
<evidence type="ECO:0000313" key="6">
    <source>
        <dbReference type="EMBL" id="KAK2983784.1"/>
    </source>
</evidence>
<dbReference type="Gene3D" id="1.20.5.4130">
    <property type="match status" value="1"/>
</dbReference>
<sequence length="174" mass="19649">MQVFLFSVPIEIQLDASHELGGRVRGADILMVLLLAFLPILDSVVVCTRVRDDDIVSFAVQQQLGEFAIQNVVFQQGVREDVELRDERYMQSFIKDAEQKGGEDQQVQQWVNDIRCSADEAVDIIDSFTLEIERAEAPKGRFMDCVRTCACICNKEAILYSIGKAIYLLREKGA</sequence>
<feature type="domain" description="Disease resistance N-terminal" evidence="5">
    <location>
        <begin position="57"/>
        <end position="137"/>
    </location>
</feature>
<keyword evidence="3" id="KW-0611">Plant defense</keyword>
<organism evidence="6 7">
    <name type="scientific">Escallonia rubra</name>
    <dbReference type="NCBI Taxonomy" id="112253"/>
    <lineage>
        <taxon>Eukaryota</taxon>
        <taxon>Viridiplantae</taxon>
        <taxon>Streptophyta</taxon>
        <taxon>Embryophyta</taxon>
        <taxon>Tracheophyta</taxon>
        <taxon>Spermatophyta</taxon>
        <taxon>Magnoliopsida</taxon>
        <taxon>eudicotyledons</taxon>
        <taxon>Gunneridae</taxon>
        <taxon>Pentapetalae</taxon>
        <taxon>asterids</taxon>
        <taxon>campanulids</taxon>
        <taxon>Escalloniales</taxon>
        <taxon>Escalloniaceae</taxon>
        <taxon>Escallonia</taxon>
    </lineage>
</organism>
<proteinExistence type="predicted"/>
<name>A0AA88REG1_9ASTE</name>
<reference evidence="6" key="1">
    <citation type="submission" date="2022-12" db="EMBL/GenBank/DDBJ databases">
        <title>Draft genome assemblies for two species of Escallonia (Escalloniales).</title>
        <authorList>
            <person name="Chanderbali A."/>
            <person name="Dervinis C."/>
            <person name="Anghel I."/>
            <person name="Soltis D."/>
            <person name="Soltis P."/>
            <person name="Zapata F."/>
        </authorList>
    </citation>
    <scope>NUCLEOTIDE SEQUENCE</scope>
    <source>
        <strain evidence="6">UCBG92.1500</strain>
        <tissue evidence="6">Leaf</tissue>
    </source>
</reference>
<evidence type="ECO:0000259" key="5">
    <source>
        <dbReference type="Pfam" id="PF18052"/>
    </source>
</evidence>
<keyword evidence="1" id="KW-0677">Repeat</keyword>
<gene>
    <name evidence="6" type="ORF">RJ640_017187</name>
</gene>
<evidence type="ECO:0000256" key="1">
    <source>
        <dbReference type="ARBA" id="ARBA00022737"/>
    </source>
</evidence>
<keyword evidence="4" id="KW-0067">ATP-binding</keyword>
<dbReference type="Pfam" id="PF18052">
    <property type="entry name" value="Rx_N"/>
    <property type="match status" value="1"/>
</dbReference>
<accession>A0AA88REG1</accession>
<evidence type="ECO:0000256" key="3">
    <source>
        <dbReference type="ARBA" id="ARBA00022821"/>
    </source>
</evidence>
<dbReference type="Proteomes" id="UP001187471">
    <property type="component" value="Unassembled WGS sequence"/>
</dbReference>
<evidence type="ECO:0000313" key="7">
    <source>
        <dbReference type="Proteomes" id="UP001187471"/>
    </source>
</evidence>
<dbReference type="AlphaFoldDB" id="A0AA88REG1"/>
<evidence type="ECO:0000256" key="2">
    <source>
        <dbReference type="ARBA" id="ARBA00022741"/>
    </source>
</evidence>
<keyword evidence="7" id="KW-1185">Reference proteome</keyword>
<dbReference type="InterPro" id="IPR038005">
    <property type="entry name" value="RX-like_CC"/>
</dbReference>
<dbReference type="EMBL" id="JAVXUO010001299">
    <property type="protein sequence ID" value="KAK2983784.1"/>
    <property type="molecule type" value="Genomic_DNA"/>
</dbReference>
<comment type="caution">
    <text evidence="6">The sequence shown here is derived from an EMBL/GenBank/DDBJ whole genome shotgun (WGS) entry which is preliminary data.</text>
</comment>
<dbReference type="GO" id="GO:0006952">
    <property type="term" value="P:defense response"/>
    <property type="evidence" value="ECO:0007669"/>
    <property type="project" value="UniProtKB-KW"/>
</dbReference>